<dbReference type="OrthoDB" id="1185352at2"/>
<keyword evidence="4" id="KW-1185">Reference proteome</keyword>
<dbReference type="AlphaFoldDB" id="A0A2U2BEA9"/>
<dbReference type="GO" id="GO:0016787">
    <property type="term" value="F:hydrolase activity"/>
    <property type="evidence" value="ECO:0007669"/>
    <property type="project" value="UniProtKB-KW"/>
</dbReference>
<dbReference type="InterPro" id="IPR012338">
    <property type="entry name" value="Beta-lactam/transpept-like"/>
</dbReference>
<dbReference type="Pfam" id="PF00144">
    <property type="entry name" value="Beta-lactamase"/>
    <property type="match status" value="1"/>
</dbReference>
<reference evidence="3 4" key="1">
    <citation type="submission" date="2018-05" db="EMBL/GenBank/DDBJ databases">
        <title>Marinilabilia rubrum sp. nov., isolated from saltern sediment.</title>
        <authorList>
            <person name="Zhang R."/>
        </authorList>
    </citation>
    <scope>NUCLEOTIDE SEQUENCE [LARGE SCALE GENOMIC DNA]</scope>
    <source>
        <strain evidence="3 4">WTE16</strain>
    </source>
</reference>
<evidence type="ECO:0000313" key="4">
    <source>
        <dbReference type="Proteomes" id="UP000244956"/>
    </source>
</evidence>
<accession>A0A2U2BEA9</accession>
<dbReference type="Gene3D" id="3.40.710.10">
    <property type="entry name" value="DD-peptidase/beta-lactamase superfamily"/>
    <property type="match status" value="1"/>
</dbReference>
<keyword evidence="1" id="KW-1133">Transmembrane helix</keyword>
<dbReference type="PANTHER" id="PTHR43283:SF7">
    <property type="entry name" value="BETA-LACTAMASE-RELATED DOMAIN-CONTAINING PROTEIN"/>
    <property type="match status" value="1"/>
</dbReference>
<gene>
    <name evidence="3" type="ORF">DDZ16_02635</name>
</gene>
<dbReference type="PANTHER" id="PTHR43283">
    <property type="entry name" value="BETA-LACTAMASE-RELATED"/>
    <property type="match status" value="1"/>
</dbReference>
<dbReference type="InterPro" id="IPR001466">
    <property type="entry name" value="Beta-lactam-related"/>
</dbReference>
<feature type="transmembrane region" description="Helical" evidence="1">
    <location>
        <begin position="12"/>
        <end position="30"/>
    </location>
</feature>
<evidence type="ECO:0000256" key="1">
    <source>
        <dbReference type="SAM" id="Phobius"/>
    </source>
</evidence>
<feature type="domain" description="Beta-lactamase-related" evidence="2">
    <location>
        <begin position="83"/>
        <end position="362"/>
    </location>
</feature>
<sequence>MKKSKRTNKSKTLRTVILIIVGLMATYTFLPNYLQKGLIYMNPNIDDYKIFDNREVKTGEPIPWPTAEKYGHLKLNQTTIDSLEKYNSVAFLVIQHDSILYEGYWDGYTETTISNSFSMSKSVVSLLIGCAIEEGLIKSLDEKAKKYLPWLNGPYSGDLTIRHLLTMSSASSWDESYSSPFSITTRAYYGRSLSSTIKEVKIVQHPGIVWNYRSGDTQLLERILNKATGLTLSEYASQKLWQPMGAEEPALWSLDRRKGIEKAYCCFNSNARDFARIGNLILNNGSFAGKKILSEDYINKMITPAKYLTNENAEMVDYYGLHWWIMNYKDQEIPYARGILGQYIFVVPQHDAVIVRLGHKRSDSYHNHHPKDAFTWVKAGLEIIKQNN</sequence>
<proteinExistence type="predicted"/>
<dbReference type="RefSeq" id="WP_109262849.1">
    <property type="nucleotide sequence ID" value="NZ_QEWP01000001.1"/>
</dbReference>
<keyword evidence="1" id="KW-0812">Transmembrane</keyword>
<dbReference type="EMBL" id="QEWP01000001">
    <property type="protein sequence ID" value="PWE01399.1"/>
    <property type="molecule type" value="Genomic_DNA"/>
</dbReference>
<evidence type="ECO:0000313" key="3">
    <source>
        <dbReference type="EMBL" id="PWE01399.1"/>
    </source>
</evidence>
<keyword evidence="3" id="KW-0378">Hydrolase</keyword>
<organism evidence="3 4">
    <name type="scientific">Marinilabilia rubra</name>
    <dbReference type="NCBI Taxonomy" id="2162893"/>
    <lineage>
        <taxon>Bacteria</taxon>
        <taxon>Pseudomonadati</taxon>
        <taxon>Bacteroidota</taxon>
        <taxon>Bacteroidia</taxon>
        <taxon>Marinilabiliales</taxon>
        <taxon>Marinilabiliaceae</taxon>
        <taxon>Marinilabilia</taxon>
    </lineage>
</organism>
<keyword evidence="1" id="KW-0472">Membrane</keyword>
<comment type="caution">
    <text evidence="3">The sequence shown here is derived from an EMBL/GenBank/DDBJ whole genome shotgun (WGS) entry which is preliminary data.</text>
</comment>
<dbReference type="Proteomes" id="UP000244956">
    <property type="component" value="Unassembled WGS sequence"/>
</dbReference>
<name>A0A2U2BEA9_9BACT</name>
<evidence type="ECO:0000259" key="2">
    <source>
        <dbReference type="Pfam" id="PF00144"/>
    </source>
</evidence>
<dbReference type="SUPFAM" id="SSF56601">
    <property type="entry name" value="beta-lactamase/transpeptidase-like"/>
    <property type="match status" value="1"/>
</dbReference>
<dbReference type="InterPro" id="IPR050789">
    <property type="entry name" value="Diverse_Enzym_Activities"/>
</dbReference>
<protein>
    <submittedName>
        <fullName evidence="3">Serine hydrolase</fullName>
    </submittedName>
</protein>